<sequence>MRAPSSELLWAMRVACRVPSSQNACFARAARQTMPVRTTRPLTTSSRLCAVAPQPQSRSQLSGGRPDPPRINPRAPKTHDRGPVSEEETQTDFSKMDILANAGAVTPATSIDACVNDGFHLNNGQQTVGGMGLLLLDGEAFVWTPWDTNAVSNAEGFGKLLDKRGIINIPKSSLGVLELVYPKPDLLIIGTGRKLWMLGKETREYLSERLGIRVDVMDTGNAAAAYNLLAMERGVTEVAGLMIPDGFRGI</sequence>
<dbReference type="InterPro" id="IPR036748">
    <property type="entry name" value="MTH938-like_sf"/>
</dbReference>
<dbReference type="GO" id="GO:0032981">
    <property type="term" value="P:mitochondrial respiratory chain complex I assembly"/>
    <property type="evidence" value="ECO:0007669"/>
    <property type="project" value="TreeGrafter"/>
</dbReference>
<proteinExistence type="predicted"/>
<dbReference type="InterPro" id="IPR007523">
    <property type="entry name" value="NDUFAF3/AAMDC"/>
</dbReference>
<dbReference type="EMBL" id="JAVRRD010000015">
    <property type="protein sequence ID" value="KAK5051351.1"/>
    <property type="molecule type" value="Genomic_DNA"/>
</dbReference>
<dbReference type="GO" id="GO:0005743">
    <property type="term" value="C:mitochondrial inner membrane"/>
    <property type="evidence" value="ECO:0007669"/>
    <property type="project" value="TreeGrafter"/>
</dbReference>
<feature type="region of interest" description="Disordered" evidence="1">
    <location>
        <begin position="36"/>
        <end position="91"/>
    </location>
</feature>
<dbReference type="Pfam" id="PF04430">
    <property type="entry name" value="DUF498"/>
    <property type="match status" value="1"/>
</dbReference>
<gene>
    <name evidence="2" type="ORF">LTR84_003003</name>
</gene>
<evidence type="ECO:0008006" key="4">
    <source>
        <dbReference type="Google" id="ProtNLM"/>
    </source>
</evidence>
<dbReference type="GeneID" id="89971197"/>
<organism evidence="2 3">
    <name type="scientific">Exophiala bonariae</name>
    <dbReference type="NCBI Taxonomy" id="1690606"/>
    <lineage>
        <taxon>Eukaryota</taxon>
        <taxon>Fungi</taxon>
        <taxon>Dikarya</taxon>
        <taxon>Ascomycota</taxon>
        <taxon>Pezizomycotina</taxon>
        <taxon>Eurotiomycetes</taxon>
        <taxon>Chaetothyriomycetidae</taxon>
        <taxon>Chaetothyriales</taxon>
        <taxon>Herpotrichiellaceae</taxon>
        <taxon>Exophiala</taxon>
    </lineage>
</organism>
<dbReference type="AlphaFoldDB" id="A0AAV9N7V4"/>
<protein>
    <recommendedName>
        <fullName evidence="4">NADH dehydrogenase [ubiquinone] 1 alpha subcomplex assembly factor 3</fullName>
    </recommendedName>
</protein>
<dbReference type="RefSeq" id="XP_064705578.1">
    <property type="nucleotide sequence ID" value="XM_064846598.1"/>
</dbReference>
<evidence type="ECO:0000313" key="3">
    <source>
        <dbReference type="Proteomes" id="UP001358417"/>
    </source>
</evidence>
<dbReference type="PANTHER" id="PTHR21192">
    <property type="entry name" value="NUCLEAR PROTEIN E3-3"/>
    <property type="match status" value="1"/>
</dbReference>
<accession>A0AAV9N7V4</accession>
<evidence type="ECO:0000313" key="2">
    <source>
        <dbReference type="EMBL" id="KAK5051351.1"/>
    </source>
</evidence>
<keyword evidence="3" id="KW-1185">Reference proteome</keyword>
<comment type="caution">
    <text evidence="2">The sequence shown here is derived from an EMBL/GenBank/DDBJ whole genome shotgun (WGS) entry which is preliminary data.</text>
</comment>
<feature type="compositionally biased region" description="Low complexity" evidence="1">
    <location>
        <begin position="37"/>
        <end position="48"/>
    </location>
</feature>
<reference evidence="2 3" key="1">
    <citation type="submission" date="2023-08" db="EMBL/GenBank/DDBJ databases">
        <title>Black Yeasts Isolated from many extreme environments.</title>
        <authorList>
            <person name="Coleine C."/>
            <person name="Stajich J.E."/>
            <person name="Selbmann L."/>
        </authorList>
    </citation>
    <scope>NUCLEOTIDE SEQUENCE [LARGE SCALE GENOMIC DNA]</scope>
    <source>
        <strain evidence="2 3">CCFEE 5792</strain>
    </source>
</reference>
<name>A0AAV9N7V4_9EURO</name>
<dbReference type="Proteomes" id="UP001358417">
    <property type="component" value="Unassembled WGS sequence"/>
</dbReference>
<dbReference type="PANTHER" id="PTHR21192:SF2">
    <property type="entry name" value="NADH DEHYDROGENASE [UBIQUINONE] 1 ALPHA SUBCOMPLEX ASSEMBLY FACTOR 3"/>
    <property type="match status" value="1"/>
</dbReference>
<dbReference type="SUPFAM" id="SSF64076">
    <property type="entry name" value="MTH938-like"/>
    <property type="match status" value="1"/>
</dbReference>
<dbReference type="Gene3D" id="3.40.1230.10">
    <property type="entry name" value="MTH938-like"/>
    <property type="match status" value="1"/>
</dbReference>
<evidence type="ECO:0000256" key="1">
    <source>
        <dbReference type="SAM" id="MobiDB-lite"/>
    </source>
</evidence>